<dbReference type="FunFam" id="3.30.200.20:FF:000307">
    <property type="entry name" value="pollen receptor-like kinase 1"/>
    <property type="match status" value="1"/>
</dbReference>
<organism evidence="12 13">
    <name type="scientific">Adiantum capillus-veneris</name>
    <name type="common">Maidenhair fern</name>
    <dbReference type="NCBI Taxonomy" id="13818"/>
    <lineage>
        <taxon>Eukaryota</taxon>
        <taxon>Viridiplantae</taxon>
        <taxon>Streptophyta</taxon>
        <taxon>Embryophyta</taxon>
        <taxon>Tracheophyta</taxon>
        <taxon>Polypodiopsida</taxon>
        <taxon>Polypodiidae</taxon>
        <taxon>Polypodiales</taxon>
        <taxon>Pteridineae</taxon>
        <taxon>Pteridaceae</taxon>
        <taxon>Vittarioideae</taxon>
        <taxon>Adiantum</taxon>
    </lineage>
</organism>
<dbReference type="Gene3D" id="3.30.200.20">
    <property type="entry name" value="Phosphorylase Kinase, domain 1"/>
    <property type="match status" value="1"/>
</dbReference>
<evidence type="ECO:0000256" key="8">
    <source>
        <dbReference type="ARBA" id="ARBA00022989"/>
    </source>
</evidence>
<accession>A0A9D4UD44</accession>
<evidence type="ECO:0000256" key="4">
    <source>
        <dbReference type="ARBA" id="ARBA00022729"/>
    </source>
</evidence>
<evidence type="ECO:0000313" key="12">
    <source>
        <dbReference type="EMBL" id="KAI5065794.1"/>
    </source>
</evidence>
<dbReference type="Pfam" id="PF00069">
    <property type="entry name" value="Pkinase"/>
    <property type="match status" value="1"/>
</dbReference>
<dbReference type="InterPro" id="IPR013210">
    <property type="entry name" value="LRR_N_plant-typ"/>
</dbReference>
<dbReference type="SUPFAM" id="SSF56112">
    <property type="entry name" value="Protein kinase-like (PK-like)"/>
    <property type="match status" value="1"/>
</dbReference>
<keyword evidence="4" id="KW-0732">Signal</keyword>
<comment type="subcellular location">
    <subcellularLocation>
        <location evidence="1">Membrane</location>
        <topology evidence="1">Single-pass membrane protein</topology>
    </subcellularLocation>
</comment>
<sequence>MHACVSASKQEGDALKMFIASADPEGTVVKQWSSDDPCSGVPWKGVNCSSLTSAVNVTSLVLDNMNLIGFIPEGTLGKLTELRILSLKGNGLTGQIPPDLINCAQLKHLYLSDNSLSGPIPSPMSRRLKRVYLANNKLSGYMPSSFADIDGLLSLFVQNNALEGDIPPLSQESLVEFNVSSNKLSGQIPSAISSKGFSASVFMNNPGLCGSPMQACLASTGLGNSTVGAEAQQTNQNKAKNKLNIGQIVAIVVGTIVILFFIAFCVVYRYKRRYLKRRPSIKVVPNDREDFLSVSSVGSLTTEDDKPRLVFFEENHTFRLEDLLRASAELLGKGSLGSAYKAVMEDGRAMCVKRLKELNHVARKEFEQQMQLVGKLRHPNVVPLWAYYHAKEEKLLVYEYQPNGNLLNLLHAGQQWKAGDGFTAKPLSWNARLRIAKGIANGLSFLHHECESLNLPHGNIKASNVLIDKDYEARIADFGLATLLMGPSLISKPASMMVYQAPECNDSKQRVTQMADVYSFGVLLLELLTGRVTQDNEDDDDTSTSLVSPHGSRASFNLPEWVTAVVKEEWSAEVFDRTLFSSNASEDSLITMLQIAMGCTSKSPEQRPRMAEVFKMIADIHEDDQNVSSTSMSLDHARLHFISSDDSTIMSSKTPFYEDRDASFEF</sequence>
<evidence type="ECO:0000313" key="13">
    <source>
        <dbReference type="Proteomes" id="UP000886520"/>
    </source>
</evidence>
<dbReference type="InterPro" id="IPR001611">
    <property type="entry name" value="Leu-rich_rpt"/>
</dbReference>
<dbReference type="PANTHER" id="PTHR48007">
    <property type="entry name" value="LEUCINE-RICH REPEAT RECEPTOR-LIKE PROTEIN KINASE PXC1"/>
    <property type="match status" value="1"/>
</dbReference>
<dbReference type="GO" id="GO:0005524">
    <property type="term" value="F:ATP binding"/>
    <property type="evidence" value="ECO:0007669"/>
    <property type="project" value="UniProtKB-KW"/>
</dbReference>
<evidence type="ECO:0000256" key="5">
    <source>
        <dbReference type="ARBA" id="ARBA00022737"/>
    </source>
</evidence>
<keyword evidence="2" id="KW-0433">Leucine-rich repeat</keyword>
<dbReference type="InterPro" id="IPR032675">
    <property type="entry name" value="LRR_dom_sf"/>
</dbReference>
<dbReference type="Gene3D" id="3.80.10.10">
    <property type="entry name" value="Ribonuclease Inhibitor"/>
    <property type="match status" value="2"/>
</dbReference>
<keyword evidence="7" id="KW-0067">ATP-binding</keyword>
<dbReference type="SUPFAM" id="SSF52058">
    <property type="entry name" value="L domain-like"/>
    <property type="match status" value="1"/>
</dbReference>
<dbReference type="GO" id="GO:0004672">
    <property type="term" value="F:protein kinase activity"/>
    <property type="evidence" value="ECO:0007669"/>
    <property type="project" value="InterPro"/>
</dbReference>
<dbReference type="Pfam" id="PF08263">
    <property type="entry name" value="LRRNT_2"/>
    <property type="match status" value="1"/>
</dbReference>
<protein>
    <recommendedName>
        <fullName evidence="11">Protein kinase domain-containing protein</fullName>
    </recommendedName>
</protein>
<keyword evidence="3 10" id="KW-0812">Transmembrane</keyword>
<dbReference type="PANTHER" id="PTHR48007:SF4">
    <property type="entry name" value="LEUCINE-RICH REPEAT RECEPTOR-LIKE PROTEIN KINASE PXC1"/>
    <property type="match status" value="1"/>
</dbReference>
<dbReference type="Pfam" id="PF13855">
    <property type="entry name" value="LRR_8"/>
    <property type="match status" value="1"/>
</dbReference>
<dbReference type="FunFam" id="1.10.510.10:FF:000095">
    <property type="entry name" value="protein STRUBBELIG-RECEPTOR FAMILY 8"/>
    <property type="match status" value="1"/>
</dbReference>
<feature type="domain" description="Protein kinase" evidence="11">
    <location>
        <begin position="325"/>
        <end position="639"/>
    </location>
</feature>
<gene>
    <name evidence="12" type="ORF">GOP47_0018418</name>
</gene>
<evidence type="ECO:0000256" key="3">
    <source>
        <dbReference type="ARBA" id="ARBA00022692"/>
    </source>
</evidence>
<dbReference type="Proteomes" id="UP000886520">
    <property type="component" value="Chromosome 18"/>
</dbReference>
<dbReference type="PROSITE" id="PS50011">
    <property type="entry name" value="PROTEIN_KINASE_DOM"/>
    <property type="match status" value="1"/>
</dbReference>
<keyword evidence="13" id="KW-1185">Reference proteome</keyword>
<dbReference type="Pfam" id="PF00560">
    <property type="entry name" value="LRR_1"/>
    <property type="match status" value="2"/>
</dbReference>
<reference evidence="12" key="1">
    <citation type="submission" date="2021-01" db="EMBL/GenBank/DDBJ databases">
        <title>Adiantum capillus-veneris genome.</title>
        <authorList>
            <person name="Fang Y."/>
            <person name="Liao Q."/>
        </authorList>
    </citation>
    <scope>NUCLEOTIDE SEQUENCE</scope>
    <source>
        <strain evidence="12">H3</strain>
        <tissue evidence="12">Leaf</tissue>
    </source>
</reference>
<feature type="transmembrane region" description="Helical" evidence="10">
    <location>
        <begin position="245"/>
        <end position="268"/>
    </location>
</feature>
<keyword evidence="5" id="KW-0677">Repeat</keyword>
<dbReference type="FunFam" id="3.80.10.10:FF:000129">
    <property type="entry name" value="Leucine-rich repeat receptor-like kinase"/>
    <property type="match status" value="1"/>
</dbReference>
<dbReference type="InterPro" id="IPR000719">
    <property type="entry name" value="Prot_kinase_dom"/>
</dbReference>
<evidence type="ECO:0000259" key="11">
    <source>
        <dbReference type="PROSITE" id="PS50011"/>
    </source>
</evidence>
<dbReference type="EMBL" id="JABFUD020000018">
    <property type="protein sequence ID" value="KAI5065794.1"/>
    <property type="molecule type" value="Genomic_DNA"/>
</dbReference>
<evidence type="ECO:0000256" key="6">
    <source>
        <dbReference type="ARBA" id="ARBA00022741"/>
    </source>
</evidence>
<evidence type="ECO:0000256" key="9">
    <source>
        <dbReference type="ARBA" id="ARBA00023136"/>
    </source>
</evidence>
<evidence type="ECO:0000256" key="10">
    <source>
        <dbReference type="SAM" id="Phobius"/>
    </source>
</evidence>
<evidence type="ECO:0000256" key="1">
    <source>
        <dbReference type="ARBA" id="ARBA00004167"/>
    </source>
</evidence>
<dbReference type="AlphaFoldDB" id="A0A9D4UD44"/>
<evidence type="ECO:0000256" key="7">
    <source>
        <dbReference type="ARBA" id="ARBA00022840"/>
    </source>
</evidence>
<dbReference type="InterPro" id="IPR046959">
    <property type="entry name" value="PRK1-6/SRF4-like"/>
</dbReference>
<dbReference type="CDD" id="cd14066">
    <property type="entry name" value="STKc_IRAK"/>
    <property type="match status" value="1"/>
</dbReference>
<dbReference type="Gene3D" id="1.10.510.10">
    <property type="entry name" value="Transferase(Phosphotransferase) domain 1"/>
    <property type="match status" value="1"/>
</dbReference>
<keyword evidence="6" id="KW-0547">Nucleotide-binding</keyword>
<comment type="caution">
    <text evidence="12">The sequence shown here is derived from an EMBL/GenBank/DDBJ whole genome shotgun (WGS) entry which is preliminary data.</text>
</comment>
<evidence type="ECO:0000256" key="2">
    <source>
        <dbReference type="ARBA" id="ARBA00022614"/>
    </source>
</evidence>
<dbReference type="GO" id="GO:0016020">
    <property type="term" value="C:membrane"/>
    <property type="evidence" value="ECO:0007669"/>
    <property type="project" value="UniProtKB-SubCell"/>
</dbReference>
<keyword evidence="8 10" id="KW-1133">Transmembrane helix</keyword>
<name>A0A9D4UD44_ADICA</name>
<proteinExistence type="predicted"/>
<dbReference type="OrthoDB" id="4062651at2759"/>
<keyword evidence="9 10" id="KW-0472">Membrane</keyword>
<dbReference type="InterPro" id="IPR011009">
    <property type="entry name" value="Kinase-like_dom_sf"/>
</dbReference>